<sequence length="462" mass="51067">MRTILEQLKDQPSVDVLKPALDKRRPADTDGHFETNGRGANHTACTVNGSNADLEHFDSVVVGGGQAGLSTGGRLQALGVSYTILEANAEVGDNWRNRYDSTKLHTVREFSHLPFERTFPDSYPEFLTRLHLAEAYKEWAKRYNINIKLSTKLLSGSWDAGLQAWDLLVSMGASQIPFMPEYANRESFKGTVVHSVAYKSAKDWAGKRGIVIGTANTAHDVAEDMLAARLVSVTMVQRSATYVIPAEHYRETHDRVYNATNPTELADRLFFSGPSVLSKLMGTRALHAKARAEPERFDALERAGFKLDRYGDITTYILERFGGHYMDVGASAKISKGLIKMKSNAPPTGYTEDGLLFDDGSHLKADVIVFATGFVGDMRWLAGKLFGPAVFEQLDEFWGLDDEGELKGAFKPSGHPAFWYHGGALGQARYYARFIALQIKAKVLGTPLPVYNDTPPRKVGLL</sequence>
<dbReference type="GO" id="GO:0050660">
    <property type="term" value="F:flavin adenine dinucleotide binding"/>
    <property type="evidence" value="ECO:0007669"/>
    <property type="project" value="TreeGrafter"/>
</dbReference>
<dbReference type="OrthoDB" id="74360at2759"/>
<feature type="region of interest" description="Disordered" evidence="2">
    <location>
        <begin position="20"/>
        <end position="40"/>
    </location>
</feature>
<dbReference type="EMBL" id="KB916781">
    <property type="protein sequence ID" value="EOD43906.1"/>
    <property type="molecule type" value="Genomic_DNA"/>
</dbReference>
<dbReference type="InterPro" id="IPR036188">
    <property type="entry name" value="FAD/NAD-bd_sf"/>
</dbReference>
<organism evidence="3 4">
    <name type="scientific">Botryosphaeria parva (strain UCR-NP2)</name>
    <name type="common">Grapevine canker fungus</name>
    <name type="synonym">Neofusicoccum parvum</name>
    <dbReference type="NCBI Taxonomy" id="1287680"/>
    <lineage>
        <taxon>Eukaryota</taxon>
        <taxon>Fungi</taxon>
        <taxon>Dikarya</taxon>
        <taxon>Ascomycota</taxon>
        <taxon>Pezizomycotina</taxon>
        <taxon>Dothideomycetes</taxon>
        <taxon>Dothideomycetes incertae sedis</taxon>
        <taxon>Botryosphaeriales</taxon>
        <taxon>Botryosphaeriaceae</taxon>
        <taxon>Neofusicoccum</taxon>
    </lineage>
</organism>
<keyword evidence="1" id="KW-0560">Oxidoreductase</keyword>
<feature type="compositionally biased region" description="Basic and acidic residues" evidence="2">
    <location>
        <begin position="20"/>
        <end position="35"/>
    </location>
</feature>
<gene>
    <name evidence="3" type="ORF">UCRNP2_9387</name>
</gene>
<dbReference type="PANTHER" id="PTHR43539">
    <property type="entry name" value="FLAVIN-BINDING MONOOXYGENASE-LIKE PROTEIN (AFU_ORTHOLOGUE AFUA_4G09220)"/>
    <property type="match status" value="1"/>
</dbReference>
<protein>
    <submittedName>
        <fullName evidence="3">Putative flavin-containing monooxygenase protein</fullName>
    </submittedName>
</protein>
<evidence type="ECO:0000256" key="2">
    <source>
        <dbReference type="SAM" id="MobiDB-lite"/>
    </source>
</evidence>
<evidence type="ECO:0000256" key="1">
    <source>
        <dbReference type="ARBA" id="ARBA00023002"/>
    </source>
</evidence>
<keyword evidence="3" id="KW-0503">Monooxygenase</keyword>
<dbReference type="Gene3D" id="3.50.50.60">
    <property type="entry name" value="FAD/NAD(P)-binding domain"/>
    <property type="match status" value="1"/>
</dbReference>
<accession>R1G718</accession>
<dbReference type="AlphaFoldDB" id="R1G718"/>
<dbReference type="GO" id="GO:0004497">
    <property type="term" value="F:monooxygenase activity"/>
    <property type="evidence" value="ECO:0007669"/>
    <property type="project" value="UniProtKB-KW"/>
</dbReference>
<dbReference type="KEGG" id="npa:UCRNP2_9387"/>
<evidence type="ECO:0000313" key="3">
    <source>
        <dbReference type="EMBL" id="EOD43906.1"/>
    </source>
</evidence>
<evidence type="ECO:0000313" key="4">
    <source>
        <dbReference type="Proteomes" id="UP000013521"/>
    </source>
</evidence>
<dbReference type="PANTHER" id="PTHR43539:SF68">
    <property type="entry name" value="FLAVIN-BINDING MONOOXYGENASE-LIKE PROTEIN (AFU_ORTHOLOGUE AFUA_4G09220)"/>
    <property type="match status" value="1"/>
</dbReference>
<reference evidence="4" key="1">
    <citation type="journal article" date="2013" name="Genome Announc.">
        <title>Draft genome sequence of Neofusicoccum parvum isolate UCR-NP2, a fungal vascular pathogen associated with grapevine cankers.</title>
        <authorList>
            <person name="Blanco-Ulate B."/>
            <person name="Rolshausen P."/>
            <person name="Cantu D."/>
        </authorList>
    </citation>
    <scope>NUCLEOTIDE SEQUENCE [LARGE SCALE GENOMIC DNA]</scope>
    <source>
        <strain evidence="4">UCR-NP2</strain>
    </source>
</reference>
<dbReference type="Pfam" id="PF13738">
    <property type="entry name" value="Pyr_redox_3"/>
    <property type="match status" value="1"/>
</dbReference>
<dbReference type="InterPro" id="IPR050982">
    <property type="entry name" value="Auxin_biosynth/cation_transpt"/>
</dbReference>
<dbReference type="eggNOG" id="KOG1399">
    <property type="taxonomic scope" value="Eukaryota"/>
</dbReference>
<dbReference type="Proteomes" id="UP000013521">
    <property type="component" value="Unassembled WGS sequence"/>
</dbReference>
<dbReference type="OMA" id="EATSMWR"/>
<dbReference type="HOGENOM" id="CLU_015676_2_0_1"/>
<proteinExistence type="predicted"/>
<dbReference type="SUPFAM" id="SSF51905">
    <property type="entry name" value="FAD/NAD(P)-binding domain"/>
    <property type="match status" value="1"/>
</dbReference>
<name>R1G718_BOTPV</name>